<feature type="transmembrane region" description="Helical" evidence="2">
    <location>
        <begin position="12"/>
        <end position="31"/>
    </location>
</feature>
<evidence type="ECO:0008006" key="5">
    <source>
        <dbReference type="Google" id="ProtNLM"/>
    </source>
</evidence>
<evidence type="ECO:0000256" key="1">
    <source>
        <dbReference type="SAM" id="MobiDB-lite"/>
    </source>
</evidence>
<feature type="region of interest" description="Disordered" evidence="1">
    <location>
        <begin position="228"/>
        <end position="283"/>
    </location>
</feature>
<evidence type="ECO:0000313" key="3">
    <source>
        <dbReference type="EMBL" id="HIQ90301.1"/>
    </source>
</evidence>
<feature type="transmembrane region" description="Helical" evidence="2">
    <location>
        <begin position="305"/>
        <end position="327"/>
    </location>
</feature>
<dbReference type="AlphaFoldDB" id="A0A9D1CZD7"/>
<comment type="caution">
    <text evidence="3">The sequence shown here is derived from an EMBL/GenBank/DDBJ whole genome shotgun (WGS) entry which is preliminary data.</text>
</comment>
<feature type="transmembrane region" description="Helical" evidence="2">
    <location>
        <begin position="365"/>
        <end position="386"/>
    </location>
</feature>
<keyword evidence="2" id="KW-1133">Transmembrane helix</keyword>
<feature type="transmembrane region" description="Helical" evidence="2">
    <location>
        <begin position="51"/>
        <end position="73"/>
    </location>
</feature>
<reference evidence="3" key="2">
    <citation type="journal article" date="2021" name="PeerJ">
        <title>Extensive microbial diversity within the chicken gut microbiome revealed by metagenomics and culture.</title>
        <authorList>
            <person name="Gilroy R."/>
            <person name="Ravi A."/>
            <person name="Getino M."/>
            <person name="Pursley I."/>
            <person name="Horton D.L."/>
            <person name="Alikhan N.F."/>
            <person name="Baker D."/>
            <person name="Gharbi K."/>
            <person name="Hall N."/>
            <person name="Watson M."/>
            <person name="Adriaenssens E.M."/>
            <person name="Foster-Nyarko E."/>
            <person name="Jarju S."/>
            <person name="Secka A."/>
            <person name="Antonio M."/>
            <person name="Oren A."/>
            <person name="Chaudhuri R.R."/>
            <person name="La Ragione R."/>
            <person name="Hildebrand F."/>
            <person name="Pallen M.J."/>
        </authorList>
    </citation>
    <scope>NUCLEOTIDE SEQUENCE</scope>
    <source>
        <strain evidence="3">CHK147-3167</strain>
    </source>
</reference>
<feature type="compositionally biased region" description="Basic and acidic residues" evidence="1">
    <location>
        <begin position="228"/>
        <end position="245"/>
    </location>
</feature>
<feature type="transmembrane region" description="Helical" evidence="2">
    <location>
        <begin position="490"/>
        <end position="514"/>
    </location>
</feature>
<evidence type="ECO:0000313" key="4">
    <source>
        <dbReference type="Proteomes" id="UP000886786"/>
    </source>
</evidence>
<organism evidence="3 4">
    <name type="scientific">Candidatus Coprosoma intestinipullorum</name>
    <dbReference type="NCBI Taxonomy" id="2840752"/>
    <lineage>
        <taxon>Bacteria</taxon>
        <taxon>Bacillati</taxon>
        <taxon>Bacillota</taxon>
        <taxon>Bacillota incertae sedis</taxon>
        <taxon>Candidatus Coprosoma</taxon>
    </lineage>
</organism>
<keyword evidence="2" id="KW-0812">Transmembrane</keyword>
<evidence type="ECO:0000256" key="2">
    <source>
        <dbReference type="SAM" id="Phobius"/>
    </source>
</evidence>
<feature type="transmembrane region" description="Helical" evidence="2">
    <location>
        <begin position="407"/>
        <end position="426"/>
    </location>
</feature>
<dbReference type="Proteomes" id="UP000886786">
    <property type="component" value="Unassembled WGS sequence"/>
</dbReference>
<feature type="transmembrane region" description="Helical" evidence="2">
    <location>
        <begin position="446"/>
        <end position="470"/>
    </location>
</feature>
<reference evidence="3" key="1">
    <citation type="submission" date="2020-10" db="EMBL/GenBank/DDBJ databases">
        <authorList>
            <person name="Gilroy R."/>
        </authorList>
    </citation>
    <scope>NUCLEOTIDE SEQUENCE</scope>
    <source>
        <strain evidence="3">CHK147-3167</strain>
    </source>
</reference>
<proteinExistence type="predicted"/>
<accession>A0A9D1CZD7</accession>
<keyword evidence="2" id="KW-0472">Membrane</keyword>
<gene>
    <name evidence="3" type="ORF">IAB27_01540</name>
</gene>
<feature type="transmembrane region" description="Helical" evidence="2">
    <location>
        <begin position="526"/>
        <end position="547"/>
    </location>
</feature>
<protein>
    <recommendedName>
        <fullName evidence="5">C4-dicarboxylate anaerobic carrier</fullName>
    </recommendedName>
</protein>
<sequence length="548" mass="60521">MKRKILKVLGISFLFFVVLSWIIPTGTYYNGSLTTNDVDPVGIIDIFTQPVNAFVTFSLYGVVFAVIGGFYGVMEKTGALDKVTDWLHIRFEKRTKLFLAITVIFFAVLSSVTGLILPLFLLVPLFAAVLFKMNYDKVTVLASTVGALLVGSIASTYGFNISGYTKNLLYLEDMNTEIWAKVILLVLLTAALVMVVLFAGRKKKETVEMAAAAEAPVTLEPEVEKVQTKASAKKEEKATVKETKKTTTKSAKKTESKTTAKTTKKTASKTTGSTRGRKPSKKTNTKALAIAHDVKKVSEKKRVSGIPFVVILVLTMIVAILGMYNWYYAFGIDVFNNLYDNIMKVKIGDFPIFEHLFSGSSQFGYWSNVDFIALVIFASMLIAWLYKVKVNDYIEAFIGGVKKWLPTAIYAVLASVIFSVVYQALSSQTGTIVDTINAKIFELSDGFNVVFTGAASLIGSFFFNDLYYLLYDMSSFISGYDATTLPIAGLLVQSVYGVAMLIFPTSVVLIAGLSLFNVSYKQWMKYIWKFALIAFLLVLLVCGILTLL</sequence>
<name>A0A9D1CZD7_9FIRM</name>
<dbReference type="EMBL" id="DVFV01000030">
    <property type="protein sequence ID" value="HIQ90301.1"/>
    <property type="molecule type" value="Genomic_DNA"/>
</dbReference>
<feature type="transmembrane region" description="Helical" evidence="2">
    <location>
        <begin position="178"/>
        <end position="199"/>
    </location>
</feature>
<feature type="transmembrane region" description="Helical" evidence="2">
    <location>
        <begin position="94"/>
        <end position="109"/>
    </location>
</feature>
<feature type="transmembrane region" description="Helical" evidence="2">
    <location>
        <begin position="138"/>
        <end position="158"/>
    </location>
</feature>